<accession>A0A8S9PSJ6</accession>
<dbReference type="Proteomes" id="UP000712600">
    <property type="component" value="Unassembled WGS sequence"/>
</dbReference>
<dbReference type="AlphaFoldDB" id="A0A8S9PSJ6"/>
<evidence type="ECO:0000313" key="2">
    <source>
        <dbReference type="Proteomes" id="UP000712600"/>
    </source>
</evidence>
<name>A0A8S9PSJ6_BRACR</name>
<comment type="caution">
    <text evidence="1">The sequence shown here is derived from an EMBL/GenBank/DDBJ whole genome shotgun (WGS) entry which is preliminary data.</text>
</comment>
<reference evidence="1" key="1">
    <citation type="submission" date="2019-12" db="EMBL/GenBank/DDBJ databases">
        <title>Genome sequencing and annotation of Brassica cretica.</title>
        <authorList>
            <person name="Studholme D.J."/>
            <person name="Sarris P."/>
        </authorList>
    </citation>
    <scope>NUCLEOTIDE SEQUENCE</scope>
    <source>
        <strain evidence="1">PFS-109/04</strain>
        <tissue evidence="1">Leaf</tissue>
    </source>
</reference>
<proteinExistence type="predicted"/>
<protein>
    <submittedName>
        <fullName evidence="1">Uncharacterized protein</fullName>
    </submittedName>
</protein>
<sequence>MLGGGEASSGFSNVRIATVISKRIFPSVWLLISSVALVFGPHEIMSTLFFRAGGGELGDSCSVSLPLLFVETLVFRLDFGVTGSSSSSMVSSVVFLFSF</sequence>
<dbReference type="EMBL" id="QGKX02001347">
    <property type="protein sequence ID" value="KAF3522850.1"/>
    <property type="molecule type" value="Genomic_DNA"/>
</dbReference>
<gene>
    <name evidence="1" type="ORF">F2Q69_00046211</name>
</gene>
<evidence type="ECO:0000313" key="1">
    <source>
        <dbReference type="EMBL" id="KAF3522850.1"/>
    </source>
</evidence>
<organism evidence="1 2">
    <name type="scientific">Brassica cretica</name>
    <name type="common">Mustard</name>
    <dbReference type="NCBI Taxonomy" id="69181"/>
    <lineage>
        <taxon>Eukaryota</taxon>
        <taxon>Viridiplantae</taxon>
        <taxon>Streptophyta</taxon>
        <taxon>Embryophyta</taxon>
        <taxon>Tracheophyta</taxon>
        <taxon>Spermatophyta</taxon>
        <taxon>Magnoliopsida</taxon>
        <taxon>eudicotyledons</taxon>
        <taxon>Gunneridae</taxon>
        <taxon>Pentapetalae</taxon>
        <taxon>rosids</taxon>
        <taxon>malvids</taxon>
        <taxon>Brassicales</taxon>
        <taxon>Brassicaceae</taxon>
        <taxon>Brassiceae</taxon>
        <taxon>Brassica</taxon>
    </lineage>
</organism>